<protein>
    <submittedName>
        <fullName evidence="2">Conserved repeat domain-containing protein</fullName>
    </submittedName>
</protein>
<dbReference type="PROSITE" id="PS50093">
    <property type="entry name" value="PKD"/>
    <property type="match status" value="1"/>
</dbReference>
<dbReference type="Gene3D" id="2.60.40.10">
    <property type="entry name" value="Immunoglobulins"/>
    <property type="match status" value="1"/>
</dbReference>
<dbReference type="Pfam" id="PF24346">
    <property type="entry name" value="DUF7507"/>
    <property type="match status" value="3"/>
</dbReference>
<evidence type="ECO:0000313" key="2">
    <source>
        <dbReference type="EMBL" id="SHO62306.1"/>
    </source>
</evidence>
<feature type="domain" description="PKD" evidence="1">
    <location>
        <begin position="243"/>
        <end position="287"/>
    </location>
</feature>
<dbReference type="EMBL" id="FRXN01000002">
    <property type="protein sequence ID" value="SHO62306.1"/>
    <property type="molecule type" value="Genomic_DNA"/>
</dbReference>
<name>A0A1M7ZC86_9BACT</name>
<dbReference type="InterPro" id="IPR013783">
    <property type="entry name" value="Ig-like_fold"/>
</dbReference>
<dbReference type="Proteomes" id="UP000184609">
    <property type="component" value="Unassembled WGS sequence"/>
</dbReference>
<dbReference type="CDD" id="cd00146">
    <property type="entry name" value="PKD"/>
    <property type="match status" value="1"/>
</dbReference>
<dbReference type="InterPro" id="IPR035986">
    <property type="entry name" value="PKD_dom_sf"/>
</dbReference>
<gene>
    <name evidence="2" type="ORF">SAMN04488108_2078</name>
</gene>
<keyword evidence="3" id="KW-1185">Reference proteome</keyword>
<dbReference type="InterPro" id="IPR047589">
    <property type="entry name" value="DUF11_rpt"/>
</dbReference>
<dbReference type="InterPro" id="IPR022409">
    <property type="entry name" value="PKD/Chitinase_dom"/>
</dbReference>
<dbReference type="InterPro" id="IPR000601">
    <property type="entry name" value="PKD_dom"/>
</dbReference>
<evidence type="ECO:0000313" key="3">
    <source>
        <dbReference type="Proteomes" id="UP000184609"/>
    </source>
</evidence>
<evidence type="ECO:0000259" key="1">
    <source>
        <dbReference type="PROSITE" id="PS50093"/>
    </source>
</evidence>
<dbReference type="AlphaFoldDB" id="A0A1M7ZC86"/>
<dbReference type="SUPFAM" id="SSF49299">
    <property type="entry name" value="PKD domain"/>
    <property type="match status" value="1"/>
</dbReference>
<feature type="non-terminal residue" evidence="2">
    <location>
        <position position="742"/>
    </location>
</feature>
<accession>A0A1M7ZC86</accession>
<proteinExistence type="predicted"/>
<dbReference type="InterPro" id="IPR055354">
    <property type="entry name" value="DUF7507"/>
</dbReference>
<dbReference type="STRING" id="1073327.SAMN04488108_2078"/>
<dbReference type="Pfam" id="PF00801">
    <property type="entry name" value="PKD"/>
    <property type="match status" value="1"/>
</dbReference>
<dbReference type="NCBIfam" id="TIGR01451">
    <property type="entry name" value="B_ant_repeat"/>
    <property type="match status" value="3"/>
</dbReference>
<sequence>MDNLSNCQLKPRPRSSGFLDRAYKRMSTIDYLKPILSLLLFLQIATVGFGQTTIITPVTPFPIDPNNPPGCNQNNVTIIQIQFRDTNGDIIDPNDLDGTPIGTPIDGEIWADFTVSGQSNAYNVHIQYDLFFNGVQQGSEPVANCVVFKNAQNQTVRVENGYYKLSDFSWNYGDEVQIQNLYYTWKTGNPNPNDESCPTGGGNSQCFFSGEGLTVYTPLVSNFSFETNCDDLSVQFTQLVTGGDPEFVPTYSWDFDTSNGIGTDSSDPNPSHTYPTAGTYTVRLTATKEGITKYYEQQVTVYGPVSLVVNNPAGVCSPATVDLTAAAITNGSSSDLTFTYWEDDQANVPLANPGAVGVAGTYYIKATHDFSGCEVIQPVVVTIGQCSIALVKEAVNAPDPGDCLDPTTNPTINYTFTVTNNGGFDLSNIQISDPLFEAPNPVVALTLSDNGNGDAVLAVNETWIYTASYTITPTDIQNGQVQNQATVSGEAFGNTVQDLSGSATDNDTPTVVPICQNPVINILKSGVFNDENNDTYADEGETISYTFSVSNGGDVSLTNITVTDPLPGLSTPTYQSGDDGDGILEVGETWVYTATYSVTQADIDAGQVDNTATADSDESEIDTDSETVNLAQNASITIEKDGTYEDTNLDGVANVGDKITYVFTVENTGNVTLTDVMVTDPLVTVVGGPIASLAPGETDNTTFTAEYLLQQSDINAGTFTNTATVTGTPPVGADVTDDDSDT</sequence>
<dbReference type="SMART" id="SM00089">
    <property type="entry name" value="PKD"/>
    <property type="match status" value="1"/>
</dbReference>
<organism evidence="2 3">
    <name type="scientific">Algoriphagus zhangzhouensis</name>
    <dbReference type="NCBI Taxonomy" id="1073327"/>
    <lineage>
        <taxon>Bacteria</taxon>
        <taxon>Pseudomonadati</taxon>
        <taxon>Bacteroidota</taxon>
        <taxon>Cytophagia</taxon>
        <taxon>Cytophagales</taxon>
        <taxon>Cyclobacteriaceae</taxon>
        <taxon>Algoriphagus</taxon>
    </lineage>
</organism>
<reference evidence="3" key="1">
    <citation type="submission" date="2016-12" db="EMBL/GenBank/DDBJ databases">
        <authorList>
            <person name="Varghese N."/>
            <person name="Submissions S."/>
        </authorList>
    </citation>
    <scope>NUCLEOTIDE SEQUENCE [LARGE SCALE GENOMIC DNA]</scope>
    <source>
        <strain evidence="3">DSM 25035</strain>
    </source>
</reference>